<reference evidence="3 5" key="2">
    <citation type="submission" date="2018-06" db="EMBL/GenBank/DDBJ databases">
        <authorList>
            <consortium name="Pathogen Informatics"/>
            <person name="Doyle S."/>
        </authorList>
    </citation>
    <scope>NUCLEOTIDE SEQUENCE [LARGE SCALE GENOMIC DNA]</scope>
    <source>
        <strain evidence="3 5">NCTC12438</strain>
    </source>
</reference>
<evidence type="ECO:0000313" key="4">
    <source>
        <dbReference type="Proteomes" id="UP000054854"/>
    </source>
</evidence>
<keyword evidence="4" id="KW-1185">Reference proteome</keyword>
<dbReference type="OrthoDB" id="5647725at2"/>
<evidence type="ECO:0000313" key="2">
    <source>
        <dbReference type="EMBL" id="KTC92357.1"/>
    </source>
</evidence>
<organism evidence="3 5">
    <name type="scientific">Legionella cincinnatiensis</name>
    <dbReference type="NCBI Taxonomy" id="28085"/>
    <lineage>
        <taxon>Bacteria</taxon>
        <taxon>Pseudomonadati</taxon>
        <taxon>Pseudomonadota</taxon>
        <taxon>Gammaproteobacteria</taxon>
        <taxon>Legionellales</taxon>
        <taxon>Legionellaceae</taxon>
        <taxon>Legionella</taxon>
    </lineage>
</organism>
<evidence type="ECO:0000256" key="1">
    <source>
        <dbReference type="SAM" id="SignalP"/>
    </source>
</evidence>
<gene>
    <name evidence="3" type="primary">hbp</name>
    <name evidence="2" type="ORF">Lcin_1136</name>
    <name evidence="3" type="ORF">NCTC12438_03399</name>
</gene>
<dbReference type="Proteomes" id="UP000054854">
    <property type="component" value="Unassembled WGS sequence"/>
</dbReference>
<dbReference type="AlphaFoldDB" id="A0A378IPL2"/>
<reference evidence="2 4" key="1">
    <citation type="submission" date="2015-11" db="EMBL/GenBank/DDBJ databases">
        <title>Genomic analysis of 38 Legionella species identifies large and diverse effector repertoires.</title>
        <authorList>
            <person name="Burstein D."/>
            <person name="Amaro F."/>
            <person name="Zusman T."/>
            <person name="Lifshitz Z."/>
            <person name="Cohen O."/>
            <person name="Gilbert J.A."/>
            <person name="Pupko T."/>
            <person name="Shuman H.A."/>
            <person name="Segal G."/>
        </authorList>
    </citation>
    <scope>NUCLEOTIDE SEQUENCE [LARGE SCALE GENOMIC DNA]</scope>
    <source>
        <strain evidence="2 4">CDC#72-OH-14</strain>
    </source>
</reference>
<proteinExistence type="predicted"/>
<dbReference type="EMBL" id="UGNX01000001">
    <property type="protein sequence ID" value="STX36762.1"/>
    <property type="molecule type" value="Genomic_DNA"/>
</dbReference>
<evidence type="ECO:0000313" key="5">
    <source>
        <dbReference type="Proteomes" id="UP000255316"/>
    </source>
</evidence>
<accession>A0A378IPL2</accession>
<protein>
    <submittedName>
        <fullName evidence="2 3">Hemin binding protein</fullName>
    </submittedName>
</protein>
<sequence>MKLQIMNALLFLSLSQFSFAAASEKPNSCPSVSGLQAVGVSEVIKENGFWYGAVRSNSYDTNDQWTFVIGAFRATNENNAKQQALRAVDSLIFDKGPMAINIEGQDSWVCLYKDSSGHSAATITPAMSYLHSWIAHH</sequence>
<keyword evidence="1" id="KW-0732">Signal</keyword>
<dbReference type="RefSeq" id="WP_058464316.1">
    <property type="nucleotide sequence ID" value="NZ_CAAAHQ010000012.1"/>
</dbReference>
<feature type="signal peptide" evidence="1">
    <location>
        <begin position="1"/>
        <end position="20"/>
    </location>
</feature>
<dbReference type="EMBL" id="LNXX01000007">
    <property type="protein sequence ID" value="KTC92357.1"/>
    <property type="molecule type" value="Genomic_DNA"/>
</dbReference>
<evidence type="ECO:0000313" key="3">
    <source>
        <dbReference type="EMBL" id="STX36762.1"/>
    </source>
</evidence>
<dbReference type="Proteomes" id="UP000255316">
    <property type="component" value="Unassembled WGS sequence"/>
</dbReference>
<name>A0A378IPL2_9GAMM</name>
<feature type="chain" id="PRO_5017045700" evidence="1">
    <location>
        <begin position="21"/>
        <end position="137"/>
    </location>
</feature>